<name>A0A8H2VYW2_9HELO</name>
<evidence type="ECO:0000313" key="4">
    <source>
        <dbReference type="Proteomes" id="UP000624404"/>
    </source>
</evidence>
<dbReference type="AlphaFoldDB" id="A0A8H2VYW2"/>
<feature type="region of interest" description="Disordered" evidence="2">
    <location>
        <begin position="97"/>
        <end position="169"/>
    </location>
</feature>
<proteinExistence type="predicted"/>
<keyword evidence="4" id="KW-1185">Reference proteome</keyword>
<keyword evidence="1" id="KW-0175">Coiled coil</keyword>
<protein>
    <submittedName>
        <fullName evidence="3">B3107f60-dbf2-4996-9891-32150759b650</fullName>
    </submittedName>
</protein>
<evidence type="ECO:0000256" key="2">
    <source>
        <dbReference type="SAM" id="MobiDB-lite"/>
    </source>
</evidence>
<feature type="compositionally biased region" description="Low complexity" evidence="2">
    <location>
        <begin position="110"/>
        <end position="154"/>
    </location>
</feature>
<accession>A0A8H2VYW2</accession>
<evidence type="ECO:0000313" key="3">
    <source>
        <dbReference type="EMBL" id="CAD6447509.1"/>
    </source>
</evidence>
<dbReference type="Proteomes" id="UP000624404">
    <property type="component" value="Unassembled WGS sequence"/>
</dbReference>
<dbReference type="EMBL" id="CAJHIA010000026">
    <property type="protein sequence ID" value="CAD6447509.1"/>
    <property type="molecule type" value="Genomic_DNA"/>
</dbReference>
<feature type="coiled-coil region" evidence="1">
    <location>
        <begin position="65"/>
        <end position="95"/>
    </location>
</feature>
<organism evidence="3 4">
    <name type="scientific">Sclerotinia trifoliorum</name>
    <dbReference type="NCBI Taxonomy" id="28548"/>
    <lineage>
        <taxon>Eukaryota</taxon>
        <taxon>Fungi</taxon>
        <taxon>Dikarya</taxon>
        <taxon>Ascomycota</taxon>
        <taxon>Pezizomycotina</taxon>
        <taxon>Leotiomycetes</taxon>
        <taxon>Helotiales</taxon>
        <taxon>Sclerotiniaceae</taxon>
        <taxon>Sclerotinia</taxon>
    </lineage>
</organism>
<evidence type="ECO:0000256" key="1">
    <source>
        <dbReference type="SAM" id="Coils"/>
    </source>
</evidence>
<comment type="caution">
    <text evidence="3">The sequence shown here is derived from an EMBL/GenBank/DDBJ whole genome shotgun (WGS) entry which is preliminary data.</text>
</comment>
<reference evidence="3" key="1">
    <citation type="submission" date="2020-10" db="EMBL/GenBank/DDBJ databases">
        <authorList>
            <person name="Kusch S."/>
        </authorList>
    </citation>
    <scope>NUCLEOTIDE SEQUENCE</scope>
    <source>
        <strain evidence="3">SwB9</strain>
    </source>
</reference>
<sequence length="196" mass="21903">MKHGTVFELEGDYCTGIFRELWTLLKIEDQTTSQIEALESQLQNRRIAQQLEKCRLLLEEIDLRVEILKIESKRMKELLEKMKDAREKAPSLLESIHEEIDEDTRDPAPSSFSSFSSASSAGDSSTTSDSFAASSSSSSDSSSEDGSTISDSSAPRSPPMKPEIPLENLSLDEQLEALIEEGRELDRSQRESGIWN</sequence>
<dbReference type="OrthoDB" id="10628919at2759"/>
<gene>
    <name evidence="3" type="ORF">SCLTRI_LOCUS7301</name>
</gene>